<dbReference type="RefSeq" id="WP_166953554.1">
    <property type="nucleotide sequence ID" value="NZ_JAASQI010000006.1"/>
</dbReference>
<dbReference type="PANTHER" id="PTHR13847:SF285">
    <property type="entry name" value="FAD DEPENDENT OXIDOREDUCTASE DOMAIN-CONTAINING PROTEIN"/>
    <property type="match status" value="1"/>
</dbReference>
<keyword evidence="1" id="KW-0560">Oxidoreductase</keyword>
<protein>
    <submittedName>
        <fullName evidence="3">Glycine/D-amino acid oxidase-like deaminating enzyme</fullName>
    </submittedName>
</protein>
<dbReference type="SUPFAM" id="SSF51905">
    <property type="entry name" value="FAD/NAD(P)-binding domain"/>
    <property type="match status" value="1"/>
</dbReference>
<dbReference type="Gene3D" id="3.50.50.60">
    <property type="entry name" value="FAD/NAD(P)-binding domain"/>
    <property type="match status" value="1"/>
</dbReference>
<evidence type="ECO:0000259" key="2">
    <source>
        <dbReference type="Pfam" id="PF01266"/>
    </source>
</evidence>
<organism evidence="3 4">
    <name type="scientific">Pseudochelatococcus lubricantis</name>
    <dbReference type="NCBI Taxonomy" id="1538102"/>
    <lineage>
        <taxon>Bacteria</taxon>
        <taxon>Pseudomonadati</taxon>
        <taxon>Pseudomonadota</taxon>
        <taxon>Alphaproteobacteria</taxon>
        <taxon>Hyphomicrobiales</taxon>
        <taxon>Chelatococcaceae</taxon>
        <taxon>Pseudochelatococcus</taxon>
    </lineage>
</organism>
<reference evidence="3 4" key="1">
    <citation type="submission" date="2020-03" db="EMBL/GenBank/DDBJ databases">
        <title>Genomic Encyclopedia of Type Strains, Phase IV (KMG-IV): sequencing the most valuable type-strain genomes for metagenomic binning, comparative biology and taxonomic classification.</title>
        <authorList>
            <person name="Goeker M."/>
        </authorList>
    </citation>
    <scope>NUCLEOTIDE SEQUENCE [LARGE SCALE GENOMIC DNA]</scope>
    <source>
        <strain evidence="3 4">DSM 103870</strain>
    </source>
</reference>
<dbReference type="Gene3D" id="3.30.9.10">
    <property type="entry name" value="D-Amino Acid Oxidase, subunit A, domain 2"/>
    <property type="match status" value="1"/>
</dbReference>
<dbReference type="InterPro" id="IPR036188">
    <property type="entry name" value="FAD/NAD-bd_sf"/>
</dbReference>
<evidence type="ECO:0000313" key="4">
    <source>
        <dbReference type="Proteomes" id="UP001429580"/>
    </source>
</evidence>
<gene>
    <name evidence="3" type="ORF">FHS82_002649</name>
</gene>
<comment type="caution">
    <text evidence="3">The sequence shown here is derived from an EMBL/GenBank/DDBJ whole genome shotgun (WGS) entry which is preliminary data.</text>
</comment>
<dbReference type="EMBL" id="JAASQI010000006">
    <property type="protein sequence ID" value="NIJ58794.1"/>
    <property type="molecule type" value="Genomic_DNA"/>
</dbReference>
<sequence>MSDQIAPSGTSWWLEEAMAAEQREGVLPPPPSGPLPETGVDVAIVGGGFTGLWTALALRQRAPELSVAVVEAGVCGSGASGKNGGKVHGYWSQLPHLTATFGPDAALAIARAGTQAQDALRAFATAGTYDVWWREGGNVRVATTPEQEAKLRGYVETARRLGVPDTARSLSAGEVAGLCASPVFRSGVLFAEGATIQPARLARALRREAMAAGIAVHENTPVVGLDRGNPSRLRTARGDIVARKVVLATNAALGREPSISPFLSVFSSYAAISRPAAGALASMGWNTDVSFADMRMFVHYFRRTPDGRALMGAGAGPVAYANRSEAVGMTGSAEGAGRAIAGMRHLLPDLMNAVPAERVWGGAIDVASDRLPFVGSLPGGDVFYACGFSGHGVNPTFIVAQCLAALVAGQHHPWLDLPFYRRQMPRLPPEPLRYLGAAAVRRAILACEDAEENGRAPSAFARTVAGLPARLGLRIGVR</sequence>
<dbReference type="InterPro" id="IPR006076">
    <property type="entry name" value="FAD-dep_OxRdtase"/>
</dbReference>
<proteinExistence type="predicted"/>
<dbReference type="Proteomes" id="UP001429580">
    <property type="component" value="Unassembled WGS sequence"/>
</dbReference>
<dbReference type="PANTHER" id="PTHR13847">
    <property type="entry name" value="SARCOSINE DEHYDROGENASE-RELATED"/>
    <property type="match status" value="1"/>
</dbReference>
<keyword evidence="4" id="KW-1185">Reference proteome</keyword>
<dbReference type="Pfam" id="PF01266">
    <property type="entry name" value="DAO"/>
    <property type="match status" value="1"/>
</dbReference>
<name>A0ABX0V3X6_9HYPH</name>
<feature type="domain" description="FAD dependent oxidoreductase" evidence="2">
    <location>
        <begin position="41"/>
        <end position="406"/>
    </location>
</feature>
<accession>A0ABX0V3X6</accession>
<evidence type="ECO:0000256" key="1">
    <source>
        <dbReference type="ARBA" id="ARBA00023002"/>
    </source>
</evidence>
<evidence type="ECO:0000313" key="3">
    <source>
        <dbReference type="EMBL" id="NIJ58794.1"/>
    </source>
</evidence>